<keyword evidence="2" id="KW-0238">DNA-binding</keyword>
<keyword evidence="3" id="KW-0804">Transcription</keyword>
<dbReference type="SMART" id="SM00066">
    <property type="entry name" value="GAL4"/>
    <property type="match status" value="1"/>
</dbReference>
<dbReference type="GO" id="GO:0000978">
    <property type="term" value="F:RNA polymerase II cis-regulatory region sequence-specific DNA binding"/>
    <property type="evidence" value="ECO:0007669"/>
    <property type="project" value="TreeGrafter"/>
</dbReference>
<reference evidence="7" key="1">
    <citation type="journal article" date="2016" name="Genome Announc.">
        <title>Genome sequences of three species of Hanseniaspora isolated from spontaneous wine fermentations.</title>
        <authorList>
            <person name="Sternes P.R."/>
            <person name="Lee D."/>
            <person name="Kutyna D.R."/>
            <person name="Borneman A.R."/>
        </authorList>
    </citation>
    <scope>NUCLEOTIDE SEQUENCE [LARGE SCALE GENOMIC DNA]</scope>
    <source>
        <strain evidence="7">AWRI3578</strain>
    </source>
</reference>
<protein>
    <submittedName>
        <fullName evidence="6">Peroxisome proliferation transcriptional regulator</fullName>
    </submittedName>
</protein>
<organism evidence="6 7">
    <name type="scientific">Hanseniaspora opuntiae</name>
    <dbReference type="NCBI Taxonomy" id="211096"/>
    <lineage>
        <taxon>Eukaryota</taxon>
        <taxon>Fungi</taxon>
        <taxon>Dikarya</taxon>
        <taxon>Ascomycota</taxon>
        <taxon>Saccharomycotina</taxon>
        <taxon>Saccharomycetes</taxon>
        <taxon>Saccharomycodales</taxon>
        <taxon>Saccharomycodaceae</taxon>
        <taxon>Hanseniaspora</taxon>
    </lineage>
</organism>
<keyword evidence="4" id="KW-0539">Nucleus</keyword>
<dbReference type="GO" id="GO:0005634">
    <property type="term" value="C:nucleus"/>
    <property type="evidence" value="ECO:0007669"/>
    <property type="project" value="TreeGrafter"/>
</dbReference>
<evidence type="ECO:0000313" key="6">
    <source>
        <dbReference type="EMBL" id="OEJ89832.1"/>
    </source>
</evidence>
<dbReference type="GO" id="GO:0008270">
    <property type="term" value="F:zinc ion binding"/>
    <property type="evidence" value="ECO:0007669"/>
    <property type="project" value="InterPro"/>
</dbReference>
<dbReference type="GO" id="GO:0000981">
    <property type="term" value="F:DNA-binding transcription factor activity, RNA polymerase II-specific"/>
    <property type="evidence" value="ECO:0007669"/>
    <property type="project" value="InterPro"/>
</dbReference>
<dbReference type="Pfam" id="PF00172">
    <property type="entry name" value="Zn_clus"/>
    <property type="match status" value="1"/>
</dbReference>
<dbReference type="PROSITE" id="PS50048">
    <property type="entry name" value="ZN2_CY6_FUNGAL_2"/>
    <property type="match status" value="1"/>
</dbReference>
<dbReference type="CDD" id="cd00067">
    <property type="entry name" value="GAL4"/>
    <property type="match status" value="1"/>
</dbReference>
<accession>A0A1E5RSG2</accession>
<evidence type="ECO:0000256" key="4">
    <source>
        <dbReference type="ARBA" id="ARBA00023242"/>
    </source>
</evidence>
<dbReference type="InterPro" id="IPR050675">
    <property type="entry name" value="OAF3"/>
</dbReference>
<gene>
    <name evidence="6" type="ORF">AWRI3578_g1107</name>
</gene>
<evidence type="ECO:0000256" key="1">
    <source>
        <dbReference type="ARBA" id="ARBA00023015"/>
    </source>
</evidence>
<evidence type="ECO:0000313" key="7">
    <source>
        <dbReference type="Proteomes" id="UP000095605"/>
    </source>
</evidence>
<name>A0A1E5RSG2_9ASCO</name>
<dbReference type="InterPro" id="IPR036864">
    <property type="entry name" value="Zn2-C6_fun-type_DNA-bd_sf"/>
</dbReference>
<sequence length="783" mass="91635">MPDSTSDDGIKKKRIKVSFTCKECRNRRTKCDKKSPCLACKNRNSSCEYDAERQIKPRRPNKDSLILRLSSQVDYYKKICKQFVPDSEFRDFNTELINIDYALGSRTLKKHNTIVTTDKNNTNDIIIQYKFNTGSDTLLSLKYCLKNDKGFNQVFLNNKDGIKHTGTSVSNFSSSVHYKKISSHQKVQFEKFNQYIQSNHRVNDPSQKELVDKTFKFFHYDYHNEELDIVEDEVVGEPSQLLNNLMEDIQKILPSYTDMNYLINVYINNFHSEAPLITFDDIKKFINENIVRGNDDECIIKPLRTNIRDSLCYYAIIFIIFGISNVSLKLKTFFTNDEAFSFSNDIDPNKLAIMAMQLIKCSKVYLEPNITKLTGFLYVWLNFCYLPNANTYANINDGSPTRILTNVLLVLCDNINLYALNHDNPNIGLTDDPTEALRNYFILRFSLITSIDDIYNQKCVSFKFDETQRQRLLQYCYKNNPLTNNSPISQDVSNIYNLYLAKLIMMYHIQDCYSLISKLSGTINLTHFENRLNFMLEYYNRELSLNYMKTPNTRSIIFETYTPNIKIDQHVAINKILFEIKLIKSISELKMYSFLIMVLETNQIEKYWEYFFRLVNKIVDTVLMLNDLVVGNYQKYLGDLESIFMSKNCERLFDQLLFSTLQVLSRMILNSNGLEGVIGTMFKVLMKALALYTKKYRFIHYRSFKYCLFVENILIKYTNGEYNLNQQDGQQAMDVGKLHDILAQRKLLDVIHSDEFELDVEYMSSVRESVNISDLFTKEFMSG</sequence>
<evidence type="ECO:0000259" key="5">
    <source>
        <dbReference type="PROSITE" id="PS50048"/>
    </source>
</evidence>
<evidence type="ECO:0000256" key="3">
    <source>
        <dbReference type="ARBA" id="ARBA00023163"/>
    </source>
</evidence>
<comment type="caution">
    <text evidence="6">The sequence shown here is derived from an EMBL/GenBank/DDBJ whole genome shotgun (WGS) entry which is preliminary data.</text>
</comment>
<dbReference type="EMBL" id="LPNL01000003">
    <property type="protein sequence ID" value="OEJ89832.1"/>
    <property type="molecule type" value="Genomic_DNA"/>
</dbReference>
<dbReference type="Gene3D" id="4.10.240.10">
    <property type="entry name" value="Zn(2)-C6 fungal-type DNA-binding domain"/>
    <property type="match status" value="1"/>
</dbReference>
<dbReference type="AlphaFoldDB" id="A0A1E5RSG2"/>
<dbReference type="PANTHER" id="PTHR31069:SF12">
    <property type="entry name" value="TRANSCRIPTION FACTOR DOMAIN-CONTAINING PROTEIN"/>
    <property type="match status" value="1"/>
</dbReference>
<dbReference type="SUPFAM" id="SSF57701">
    <property type="entry name" value="Zn2/Cys6 DNA-binding domain"/>
    <property type="match status" value="1"/>
</dbReference>
<dbReference type="Proteomes" id="UP000095605">
    <property type="component" value="Unassembled WGS sequence"/>
</dbReference>
<dbReference type="PANTHER" id="PTHR31069">
    <property type="entry name" value="OLEATE-ACTIVATED TRANSCRIPTION FACTOR 1-RELATED"/>
    <property type="match status" value="1"/>
</dbReference>
<dbReference type="OrthoDB" id="5600212at2759"/>
<dbReference type="InterPro" id="IPR001138">
    <property type="entry name" value="Zn2Cys6_DnaBD"/>
</dbReference>
<feature type="domain" description="Zn(2)-C6 fungal-type" evidence="5">
    <location>
        <begin position="20"/>
        <end position="49"/>
    </location>
</feature>
<evidence type="ECO:0000256" key="2">
    <source>
        <dbReference type="ARBA" id="ARBA00023125"/>
    </source>
</evidence>
<dbReference type="GO" id="GO:0045944">
    <property type="term" value="P:positive regulation of transcription by RNA polymerase II"/>
    <property type="evidence" value="ECO:0007669"/>
    <property type="project" value="TreeGrafter"/>
</dbReference>
<keyword evidence="7" id="KW-1185">Reference proteome</keyword>
<dbReference type="PROSITE" id="PS00463">
    <property type="entry name" value="ZN2_CY6_FUNGAL_1"/>
    <property type="match status" value="1"/>
</dbReference>
<proteinExistence type="predicted"/>
<keyword evidence="1" id="KW-0805">Transcription regulation</keyword>